<dbReference type="Pfam" id="PF13424">
    <property type="entry name" value="TPR_12"/>
    <property type="match status" value="2"/>
</dbReference>
<evidence type="ECO:0000256" key="7">
    <source>
        <dbReference type="SAM" id="Phobius"/>
    </source>
</evidence>
<evidence type="ECO:0000256" key="1">
    <source>
        <dbReference type="ARBA" id="ARBA00000085"/>
    </source>
</evidence>
<dbReference type="SMART" id="SM00028">
    <property type="entry name" value="TPR"/>
    <property type="match status" value="5"/>
</dbReference>
<proteinExistence type="predicted"/>
<dbReference type="Gene3D" id="1.25.40.10">
    <property type="entry name" value="Tetratricopeptide repeat domain"/>
    <property type="match status" value="2"/>
</dbReference>
<dbReference type="InterPro" id="IPR019734">
    <property type="entry name" value="TPR_rpt"/>
</dbReference>
<evidence type="ECO:0000256" key="6">
    <source>
        <dbReference type="ARBA" id="ARBA00023012"/>
    </source>
</evidence>
<keyword evidence="7" id="KW-0472">Membrane</keyword>
<dbReference type="InterPro" id="IPR050736">
    <property type="entry name" value="Sensor_HK_Regulatory"/>
</dbReference>
<keyword evidence="4" id="KW-0808">Transferase</keyword>
<dbReference type="PRINTS" id="PR00344">
    <property type="entry name" value="BCTRLSENSOR"/>
</dbReference>
<keyword evidence="3" id="KW-0597">Phosphoprotein</keyword>
<dbReference type="EC" id="2.7.13.3" evidence="2"/>
<evidence type="ECO:0000256" key="4">
    <source>
        <dbReference type="ARBA" id="ARBA00022679"/>
    </source>
</evidence>
<evidence type="ECO:0000256" key="3">
    <source>
        <dbReference type="ARBA" id="ARBA00022553"/>
    </source>
</evidence>
<evidence type="ECO:0000259" key="8">
    <source>
        <dbReference type="PROSITE" id="PS50109"/>
    </source>
</evidence>
<feature type="domain" description="Histidine kinase" evidence="8">
    <location>
        <begin position="470"/>
        <end position="686"/>
    </location>
</feature>
<dbReference type="SUPFAM" id="SSF55874">
    <property type="entry name" value="ATPase domain of HSP90 chaperone/DNA topoisomerase II/histidine kinase"/>
    <property type="match status" value="1"/>
</dbReference>
<comment type="caution">
    <text evidence="9">The sequence shown here is derived from an EMBL/GenBank/DDBJ whole genome shotgun (WGS) entry which is preliminary data.</text>
</comment>
<keyword evidence="5 9" id="KW-0418">Kinase</keyword>
<evidence type="ECO:0000313" key="9">
    <source>
        <dbReference type="EMBL" id="MDT0607347.1"/>
    </source>
</evidence>
<dbReference type="PANTHER" id="PTHR43711">
    <property type="entry name" value="TWO-COMPONENT HISTIDINE KINASE"/>
    <property type="match status" value="1"/>
</dbReference>
<organism evidence="9 10">
    <name type="scientific">Croceitalea rosinachiae</name>
    <dbReference type="NCBI Taxonomy" id="3075596"/>
    <lineage>
        <taxon>Bacteria</taxon>
        <taxon>Pseudomonadati</taxon>
        <taxon>Bacteroidota</taxon>
        <taxon>Flavobacteriia</taxon>
        <taxon>Flavobacteriales</taxon>
        <taxon>Flavobacteriaceae</taxon>
        <taxon>Croceitalea</taxon>
    </lineage>
</organism>
<dbReference type="SMART" id="SM00387">
    <property type="entry name" value="HATPase_c"/>
    <property type="match status" value="1"/>
</dbReference>
<name>A0ABU3AAY2_9FLAO</name>
<dbReference type="Gene3D" id="3.30.565.10">
    <property type="entry name" value="Histidine kinase-like ATPase, C-terminal domain"/>
    <property type="match status" value="1"/>
</dbReference>
<dbReference type="InterPro" id="IPR005467">
    <property type="entry name" value="His_kinase_dom"/>
</dbReference>
<dbReference type="Pfam" id="PF02518">
    <property type="entry name" value="HATPase_c"/>
    <property type="match status" value="1"/>
</dbReference>
<comment type="catalytic activity">
    <reaction evidence="1">
        <text>ATP + protein L-histidine = ADP + protein N-phospho-L-histidine.</text>
        <dbReference type="EC" id="2.7.13.3"/>
    </reaction>
</comment>
<dbReference type="Gene3D" id="1.10.287.130">
    <property type="match status" value="1"/>
</dbReference>
<protein>
    <recommendedName>
        <fullName evidence="2">histidine kinase</fullName>
        <ecNumber evidence="2">2.7.13.3</ecNumber>
    </recommendedName>
</protein>
<dbReference type="InterPro" id="IPR011990">
    <property type="entry name" value="TPR-like_helical_dom_sf"/>
</dbReference>
<dbReference type="Proteomes" id="UP001255246">
    <property type="component" value="Unassembled WGS sequence"/>
</dbReference>
<evidence type="ECO:0000256" key="5">
    <source>
        <dbReference type="ARBA" id="ARBA00022777"/>
    </source>
</evidence>
<dbReference type="InterPro" id="IPR003661">
    <property type="entry name" value="HisK_dim/P_dom"/>
</dbReference>
<accession>A0ABU3AAY2</accession>
<dbReference type="InterPro" id="IPR036097">
    <property type="entry name" value="HisK_dim/P_sf"/>
</dbReference>
<dbReference type="PROSITE" id="PS50109">
    <property type="entry name" value="HIS_KIN"/>
    <property type="match status" value="1"/>
</dbReference>
<sequence>MSTYKKKTLKLLDINSIFLILLMLCIPLLHAQQSSIGSIKRKIVKFERKKPNFDKDTTYINLLNDLATNYRFINSDSLLVLSKEALKLSKQISYTHGETRALNSLGDYFSDKGNGLKAISYLSNALKIADSVQNLKLKLALLNDLGTEYSYTGDYEKALNSYLMGIDIATPLDEKLMLSILNENIAALYAAQKEFPQALEFYKKVKSYNKQLGDEIISAETMGNLGELYSDMGNFEYAMFNINQSISTFEKHGIYDWLAFAYTVKGEIYLNQKKYKWSLYWFDQSNVLHNNLEYDRGRITLLNGLAKAYLGLKIDSLSSKYAHEGFEISKKIQSLEGQKDCAETLYKINKNKEEYPLALSYHEVFQKLSDSLSRDENKKILTLTKTRFNYDQQRHELIDQNEKALAKQRNLINLALVVICVVLAISIPLYFNQKKQKRLYKELQVKTKSLRERETELNEINKTKDKLFSIIGHDLRGPIGALQGILKLFSSGEVAKDEFFGFVPKLKSDVDHILFTLNNLLTWGYAQMSGTATKPKIVSFNKLVENNIKFLSELAATKSIKILNQMPENPMGYFDENHIDIVIRNLISNAIKFTPENGLITINALEEKNTWKIMVKDTGIGMDQKTLKKMFNDNANFTTYGTNNEKGTGLGLTLCKEMVLKNKGEIWVESEAKKGSTFFFTLPKVVKKYKKAG</sequence>
<dbReference type="RefSeq" id="WP_311350952.1">
    <property type="nucleotide sequence ID" value="NZ_JAVRHR010000002.1"/>
</dbReference>
<dbReference type="CDD" id="cd00075">
    <property type="entry name" value="HATPase"/>
    <property type="match status" value="1"/>
</dbReference>
<dbReference type="InterPro" id="IPR003594">
    <property type="entry name" value="HATPase_dom"/>
</dbReference>
<feature type="transmembrane region" description="Helical" evidence="7">
    <location>
        <begin position="411"/>
        <end position="431"/>
    </location>
</feature>
<keyword evidence="7" id="KW-1133">Transmembrane helix</keyword>
<keyword evidence="7" id="KW-0812">Transmembrane</keyword>
<dbReference type="InterPro" id="IPR004358">
    <property type="entry name" value="Sig_transdc_His_kin-like_C"/>
</dbReference>
<dbReference type="EMBL" id="JAVRHR010000002">
    <property type="protein sequence ID" value="MDT0607347.1"/>
    <property type="molecule type" value="Genomic_DNA"/>
</dbReference>
<evidence type="ECO:0000313" key="10">
    <source>
        <dbReference type="Proteomes" id="UP001255246"/>
    </source>
</evidence>
<keyword evidence="10" id="KW-1185">Reference proteome</keyword>
<dbReference type="PANTHER" id="PTHR43711:SF31">
    <property type="entry name" value="HISTIDINE KINASE"/>
    <property type="match status" value="1"/>
</dbReference>
<gene>
    <name evidence="9" type="ORF">RM706_09915</name>
</gene>
<dbReference type="GO" id="GO:0016301">
    <property type="term" value="F:kinase activity"/>
    <property type="evidence" value="ECO:0007669"/>
    <property type="project" value="UniProtKB-KW"/>
</dbReference>
<dbReference type="InterPro" id="IPR036890">
    <property type="entry name" value="HATPase_C_sf"/>
</dbReference>
<dbReference type="SUPFAM" id="SSF48452">
    <property type="entry name" value="TPR-like"/>
    <property type="match status" value="2"/>
</dbReference>
<dbReference type="SUPFAM" id="SSF47384">
    <property type="entry name" value="Homodimeric domain of signal transducing histidine kinase"/>
    <property type="match status" value="1"/>
</dbReference>
<dbReference type="CDD" id="cd00082">
    <property type="entry name" value="HisKA"/>
    <property type="match status" value="1"/>
</dbReference>
<reference evidence="9 10" key="1">
    <citation type="submission" date="2023-09" db="EMBL/GenBank/DDBJ databases">
        <authorList>
            <person name="Rey-Velasco X."/>
        </authorList>
    </citation>
    <scope>NUCLEOTIDE SEQUENCE [LARGE SCALE GENOMIC DNA]</scope>
    <source>
        <strain evidence="9 10">F388</strain>
    </source>
</reference>
<keyword evidence="6" id="KW-0902">Two-component regulatory system</keyword>
<evidence type="ECO:0000256" key="2">
    <source>
        <dbReference type="ARBA" id="ARBA00012438"/>
    </source>
</evidence>